<reference evidence="9 10" key="1">
    <citation type="submission" date="2018-11" db="EMBL/GenBank/DDBJ databases">
        <title>Sequencing the genomes of 1000 actinobacteria strains.</title>
        <authorList>
            <person name="Klenk H.-P."/>
        </authorList>
    </citation>
    <scope>NUCLEOTIDE SEQUENCE [LARGE SCALE GENOMIC DNA]</scope>
    <source>
        <strain evidence="9 10">DSM 44254</strain>
    </source>
</reference>
<dbReference type="InterPro" id="IPR050809">
    <property type="entry name" value="UgpAE/MalFG_permease"/>
</dbReference>
<dbReference type="Proteomes" id="UP000272400">
    <property type="component" value="Unassembled WGS sequence"/>
</dbReference>
<keyword evidence="2 7" id="KW-0813">Transport</keyword>
<dbReference type="Gene3D" id="1.10.3720.10">
    <property type="entry name" value="MetI-like"/>
    <property type="match status" value="1"/>
</dbReference>
<feature type="transmembrane region" description="Helical" evidence="7">
    <location>
        <begin position="266"/>
        <end position="288"/>
    </location>
</feature>
<keyword evidence="6 7" id="KW-0472">Membrane</keyword>
<evidence type="ECO:0000313" key="9">
    <source>
        <dbReference type="EMBL" id="ROO85086.1"/>
    </source>
</evidence>
<name>A0A3N1CUW2_9ACTN</name>
<dbReference type="GO" id="GO:0005886">
    <property type="term" value="C:plasma membrane"/>
    <property type="evidence" value="ECO:0007669"/>
    <property type="project" value="UniProtKB-SubCell"/>
</dbReference>
<feature type="transmembrane region" description="Helical" evidence="7">
    <location>
        <begin position="113"/>
        <end position="134"/>
    </location>
</feature>
<comment type="similarity">
    <text evidence="7">Belongs to the binding-protein-dependent transport system permease family.</text>
</comment>
<dbReference type="CDD" id="cd06261">
    <property type="entry name" value="TM_PBP2"/>
    <property type="match status" value="1"/>
</dbReference>
<evidence type="ECO:0000259" key="8">
    <source>
        <dbReference type="PROSITE" id="PS50928"/>
    </source>
</evidence>
<dbReference type="InterPro" id="IPR000515">
    <property type="entry name" value="MetI-like"/>
</dbReference>
<dbReference type="InterPro" id="IPR035906">
    <property type="entry name" value="MetI-like_sf"/>
</dbReference>
<dbReference type="PROSITE" id="PS50928">
    <property type="entry name" value="ABC_TM1"/>
    <property type="match status" value="1"/>
</dbReference>
<dbReference type="SUPFAM" id="SSF161098">
    <property type="entry name" value="MetI-like"/>
    <property type="match status" value="1"/>
</dbReference>
<keyword evidence="4 7" id="KW-0812">Transmembrane</keyword>
<dbReference type="OrthoDB" id="34224at2"/>
<accession>A0A3N1CUW2</accession>
<evidence type="ECO:0000256" key="2">
    <source>
        <dbReference type="ARBA" id="ARBA00022448"/>
    </source>
</evidence>
<dbReference type="Pfam" id="PF00528">
    <property type="entry name" value="BPD_transp_1"/>
    <property type="match status" value="1"/>
</dbReference>
<organism evidence="9 10">
    <name type="scientific">Actinocorallia herbida</name>
    <dbReference type="NCBI Taxonomy" id="58109"/>
    <lineage>
        <taxon>Bacteria</taxon>
        <taxon>Bacillati</taxon>
        <taxon>Actinomycetota</taxon>
        <taxon>Actinomycetes</taxon>
        <taxon>Streptosporangiales</taxon>
        <taxon>Thermomonosporaceae</taxon>
        <taxon>Actinocorallia</taxon>
    </lineage>
</organism>
<sequence length="297" mass="31721">MVTSMTRRQGRSAGLFLSPFLILFLIVTIVPLGYAAWLSLFTERSSGLGLGGARREFAGLGNYVKAATDSTFQDGFITIGAYVAVYVPVMIGCALAVALLLDSGLAVARRFTQTTLFIPHAVPGLIAALIWLYLYTPGLSPVTDWLGQGQGSAGVASTHPLLSVVNIGMWQWMGYNVVIFYAALQAIPREVIEAATMDGADRMQVALRIKAPLIRPAVTMAALFTIIGGIQLFNEPKILAQASTSITSAWTPNLYTQDAAFSRNDYGLAAAASLLIAGIAALLSFAVMRLTDRRSQP</sequence>
<feature type="transmembrane region" description="Helical" evidence="7">
    <location>
        <begin position="213"/>
        <end position="233"/>
    </location>
</feature>
<evidence type="ECO:0000256" key="3">
    <source>
        <dbReference type="ARBA" id="ARBA00022475"/>
    </source>
</evidence>
<comment type="subcellular location">
    <subcellularLocation>
        <location evidence="1 7">Cell membrane</location>
        <topology evidence="1 7">Multi-pass membrane protein</topology>
    </subcellularLocation>
</comment>
<dbReference type="EMBL" id="RJKE01000001">
    <property type="protein sequence ID" value="ROO85086.1"/>
    <property type="molecule type" value="Genomic_DNA"/>
</dbReference>
<keyword evidence="10" id="KW-1185">Reference proteome</keyword>
<feature type="transmembrane region" description="Helical" evidence="7">
    <location>
        <begin position="79"/>
        <end position="101"/>
    </location>
</feature>
<protein>
    <submittedName>
        <fullName evidence="9">Carbohydrate ABC transporter membrane protein 1 (CUT1 family)</fullName>
    </submittedName>
</protein>
<proteinExistence type="inferred from homology"/>
<keyword evidence="3" id="KW-1003">Cell membrane</keyword>
<dbReference type="PANTHER" id="PTHR43227:SF8">
    <property type="entry name" value="DIACETYLCHITOBIOSE UPTAKE SYSTEM PERMEASE PROTEIN DASB"/>
    <property type="match status" value="1"/>
</dbReference>
<evidence type="ECO:0000256" key="5">
    <source>
        <dbReference type="ARBA" id="ARBA00022989"/>
    </source>
</evidence>
<keyword evidence="5 7" id="KW-1133">Transmembrane helix</keyword>
<dbReference type="AlphaFoldDB" id="A0A3N1CUW2"/>
<gene>
    <name evidence="9" type="ORF">EDD29_2621</name>
</gene>
<evidence type="ECO:0000256" key="1">
    <source>
        <dbReference type="ARBA" id="ARBA00004651"/>
    </source>
</evidence>
<evidence type="ECO:0000256" key="7">
    <source>
        <dbReference type="RuleBase" id="RU363032"/>
    </source>
</evidence>
<feature type="transmembrane region" description="Helical" evidence="7">
    <location>
        <begin position="172"/>
        <end position="192"/>
    </location>
</feature>
<comment type="caution">
    <text evidence="9">The sequence shown here is derived from an EMBL/GenBank/DDBJ whole genome shotgun (WGS) entry which is preliminary data.</text>
</comment>
<dbReference type="RefSeq" id="WP_123664631.1">
    <property type="nucleotide sequence ID" value="NZ_RJKE01000001.1"/>
</dbReference>
<evidence type="ECO:0000313" key="10">
    <source>
        <dbReference type="Proteomes" id="UP000272400"/>
    </source>
</evidence>
<evidence type="ECO:0000256" key="6">
    <source>
        <dbReference type="ARBA" id="ARBA00023136"/>
    </source>
</evidence>
<dbReference type="PANTHER" id="PTHR43227">
    <property type="entry name" value="BLL4140 PROTEIN"/>
    <property type="match status" value="1"/>
</dbReference>
<evidence type="ECO:0000256" key="4">
    <source>
        <dbReference type="ARBA" id="ARBA00022692"/>
    </source>
</evidence>
<feature type="transmembrane region" description="Helical" evidence="7">
    <location>
        <begin position="12"/>
        <end position="37"/>
    </location>
</feature>
<dbReference type="GO" id="GO:0055085">
    <property type="term" value="P:transmembrane transport"/>
    <property type="evidence" value="ECO:0007669"/>
    <property type="project" value="InterPro"/>
</dbReference>
<feature type="domain" description="ABC transmembrane type-1" evidence="8">
    <location>
        <begin position="74"/>
        <end position="287"/>
    </location>
</feature>